<evidence type="ECO:0000256" key="2">
    <source>
        <dbReference type="ARBA" id="ARBA00022729"/>
    </source>
</evidence>
<evidence type="ECO:0000256" key="4">
    <source>
        <dbReference type="ARBA" id="ARBA00023180"/>
    </source>
</evidence>
<reference evidence="7" key="1">
    <citation type="journal article" date="2017" name="Nat. Commun.">
        <title>The asparagus genome sheds light on the origin and evolution of a young Y chromosome.</title>
        <authorList>
            <person name="Harkess A."/>
            <person name="Zhou J."/>
            <person name="Xu C."/>
            <person name="Bowers J.E."/>
            <person name="Van der Hulst R."/>
            <person name="Ayyampalayam S."/>
            <person name="Mercati F."/>
            <person name="Riccardi P."/>
            <person name="McKain M.R."/>
            <person name="Kakrana A."/>
            <person name="Tang H."/>
            <person name="Ray J."/>
            <person name="Groenendijk J."/>
            <person name="Arikit S."/>
            <person name="Mathioni S.M."/>
            <person name="Nakano M."/>
            <person name="Shan H."/>
            <person name="Telgmann-Rauber A."/>
            <person name="Kanno A."/>
            <person name="Yue Z."/>
            <person name="Chen H."/>
            <person name="Li W."/>
            <person name="Chen Y."/>
            <person name="Xu X."/>
            <person name="Zhang Y."/>
            <person name="Luo S."/>
            <person name="Chen H."/>
            <person name="Gao J."/>
            <person name="Mao Z."/>
            <person name="Pires J.C."/>
            <person name="Luo M."/>
            <person name="Kudrna D."/>
            <person name="Wing R.A."/>
            <person name="Meyers B.C."/>
            <person name="Yi K."/>
            <person name="Kong H."/>
            <person name="Lavrijsen P."/>
            <person name="Sunseri F."/>
            <person name="Falavigna A."/>
            <person name="Ye Y."/>
            <person name="Leebens-Mack J.H."/>
            <person name="Chen G."/>
        </authorList>
    </citation>
    <scope>NUCLEOTIDE SEQUENCE [LARGE SCALE GENOMIC DNA]</scope>
    <source>
        <strain evidence="7">cv. DH0086</strain>
    </source>
</reference>
<dbReference type="InterPro" id="IPR043325">
    <property type="entry name" value="LTSS"/>
</dbReference>
<keyword evidence="7" id="KW-1185">Reference proteome</keyword>
<dbReference type="SUPFAM" id="SSF47699">
    <property type="entry name" value="Bifunctional inhibitor/lipid-transfer protein/seed storage 2S albumin"/>
    <property type="match status" value="1"/>
</dbReference>
<evidence type="ECO:0000313" key="6">
    <source>
        <dbReference type="EMBL" id="ONK72874.1"/>
    </source>
</evidence>
<dbReference type="PANTHER" id="PTHR33044">
    <property type="entry name" value="BIFUNCTIONAL INHIBITOR/LIPID-TRANSFER PROTEIN/SEED STORAGE 2S ALBUMIN SUPERFAMILY PROTEIN-RELATED"/>
    <property type="match status" value="1"/>
</dbReference>
<dbReference type="AlphaFoldDB" id="A0A5P1F404"/>
<protein>
    <recommendedName>
        <fullName evidence="5">Bifunctional inhibitor/plant lipid transfer protein/seed storage helical domain-containing protein</fullName>
    </recommendedName>
</protein>
<dbReference type="Proteomes" id="UP000243459">
    <property type="component" value="Chromosome 4"/>
</dbReference>
<accession>A0A5P1F404</accession>
<comment type="similarity">
    <text evidence="1">Belongs to the plant LTP family.</text>
</comment>
<name>A0A5P1F404_ASPOF</name>
<evidence type="ECO:0000256" key="1">
    <source>
        <dbReference type="ARBA" id="ARBA00009748"/>
    </source>
</evidence>
<organism evidence="6 7">
    <name type="scientific">Asparagus officinalis</name>
    <name type="common">Garden asparagus</name>
    <dbReference type="NCBI Taxonomy" id="4686"/>
    <lineage>
        <taxon>Eukaryota</taxon>
        <taxon>Viridiplantae</taxon>
        <taxon>Streptophyta</taxon>
        <taxon>Embryophyta</taxon>
        <taxon>Tracheophyta</taxon>
        <taxon>Spermatophyta</taxon>
        <taxon>Magnoliopsida</taxon>
        <taxon>Liliopsida</taxon>
        <taxon>Asparagales</taxon>
        <taxon>Asparagaceae</taxon>
        <taxon>Asparagoideae</taxon>
        <taxon>Asparagus</taxon>
    </lineage>
</organism>
<dbReference type="EMBL" id="CM007384">
    <property type="protein sequence ID" value="ONK72874.1"/>
    <property type="molecule type" value="Genomic_DNA"/>
</dbReference>
<keyword evidence="3" id="KW-1015">Disulfide bond</keyword>
<evidence type="ECO:0000259" key="5">
    <source>
        <dbReference type="Pfam" id="PF14368"/>
    </source>
</evidence>
<sequence length="154" mass="16931">MSRAQDSACLNELVPCLQYIKSKKTPSRDCCDPLKSLIKSDPGCLCSMLGGSSATKQAKVNMTEAMFLPVRGFQVKEQRFKLRIKVCESRWNDDTVLASPGSDCIGVDCIICLRIVIFGVNIPCRIVTISGLNHAIQLFGAFSVHEVSSTILRF</sequence>
<keyword evidence="2" id="KW-0732">Signal</keyword>
<dbReference type="InterPro" id="IPR016140">
    <property type="entry name" value="Bifunc_inhib/LTP/seed_store"/>
</dbReference>
<feature type="domain" description="Bifunctional inhibitor/plant lipid transfer protein/seed storage helical" evidence="5">
    <location>
        <begin position="6"/>
        <end position="70"/>
    </location>
</feature>
<proteinExistence type="inferred from homology"/>
<keyword evidence="4" id="KW-0325">Glycoprotein</keyword>
<dbReference type="InterPro" id="IPR036312">
    <property type="entry name" value="Bifun_inhib/LTP/seed_sf"/>
</dbReference>
<dbReference type="Gene3D" id="1.10.110.10">
    <property type="entry name" value="Plant lipid-transfer and hydrophobic proteins"/>
    <property type="match status" value="1"/>
</dbReference>
<dbReference type="Gramene" id="ONK72874">
    <property type="protein sequence ID" value="ONK72874"/>
    <property type="gene ID" value="A4U43_C04F24300"/>
</dbReference>
<dbReference type="Pfam" id="PF14368">
    <property type="entry name" value="LTP_2"/>
    <property type="match status" value="1"/>
</dbReference>
<dbReference type="CDD" id="cd00010">
    <property type="entry name" value="AAI_LTSS"/>
    <property type="match status" value="1"/>
</dbReference>
<evidence type="ECO:0000313" key="7">
    <source>
        <dbReference type="Proteomes" id="UP000243459"/>
    </source>
</evidence>
<evidence type="ECO:0000256" key="3">
    <source>
        <dbReference type="ARBA" id="ARBA00023157"/>
    </source>
</evidence>
<gene>
    <name evidence="6" type="ORF">A4U43_C04F24300</name>
</gene>